<feature type="chain" id="PRO_5009923840" evidence="1">
    <location>
        <begin position="19"/>
        <end position="1302"/>
    </location>
</feature>
<evidence type="ECO:0000259" key="2">
    <source>
        <dbReference type="Pfam" id="PF20041"/>
    </source>
</evidence>
<comment type="caution">
    <text evidence="4">The sequence shown here is derived from an EMBL/GenBank/DDBJ whole genome shotgun (WGS) entry which is preliminary data.</text>
</comment>
<keyword evidence="6" id="KW-1185">Reference proteome</keyword>
<gene>
    <name evidence="3" type="ORF">SAMN04487891_109165</name>
    <name evidence="4" type="ORF">SAMN05216293_3538</name>
</gene>
<dbReference type="EMBL" id="FOKU01000009">
    <property type="protein sequence ID" value="SFC35964.1"/>
    <property type="molecule type" value="Genomic_DNA"/>
</dbReference>
<evidence type="ECO:0000313" key="6">
    <source>
        <dbReference type="Proteomes" id="UP000198940"/>
    </source>
</evidence>
<dbReference type="Gene3D" id="2.180.10.10">
    <property type="entry name" value="RHS repeat-associated core"/>
    <property type="match status" value="1"/>
</dbReference>
<dbReference type="RefSeq" id="WP_072882217.1">
    <property type="nucleotide sequence ID" value="NZ_FOKU01000009.1"/>
</dbReference>
<evidence type="ECO:0000256" key="1">
    <source>
        <dbReference type="SAM" id="SignalP"/>
    </source>
</evidence>
<evidence type="ECO:0000313" key="5">
    <source>
        <dbReference type="Proteomes" id="UP000184031"/>
    </source>
</evidence>
<dbReference type="PANTHER" id="PTHR32305">
    <property type="match status" value="1"/>
</dbReference>
<dbReference type="PANTHER" id="PTHR32305:SF15">
    <property type="entry name" value="PROTEIN RHSA-RELATED"/>
    <property type="match status" value="1"/>
</dbReference>
<accession>A0A1M7ATM3</accession>
<proteinExistence type="predicted"/>
<dbReference type="Proteomes" id="UP000198940">
    <property type="component" value="Unassembled WGS sequence"/>
</dbReference>
<dbReference type="InterPro" id="IPR022385">
    <property type="entry name" value="Rhs_assc_core"/>
</dbReference>
<dbReference type="STRING" id="1055723.SAMN05216293_3538"/>
<keyword evidence="1" id="KW-0732">Signal</keyword>
<protein>
    <submittedName>
        <fullName evidence="4">RHS repeat-associated core domain-containing protein</fullName>
    </submittedName>
</protein>
<evidence type="ECO:0000313" key="3">
    <source>
        <dbReference type="EMBL" id="SFC35964.1"/>
    </source>
</evidence>
<organism evidence="4 5">
    <name type="scientific">Flagellimonas taeanensis</name>
    <dbReference type="NCBI Taxonomy" id="1005926"/>
    <lineage>
        <taxon>Bacteria</taxon>
        <taxon>Pseudomonadati</taxon>
        <taxon>Bacteroidota</taxon>
        <taxon>Flavobacteriia</taxon>
        <taxon>Flavobacteriales</taxon>
        <taxon>Flavobacteriaceae</taxon>
        <taxon>Flagellimonas</taxon>
    </lineage>
</organism>
<dbReference type="NCBIfam" id="TIGR03696">
    <property type="entry name" value="Rhs_assc_core"/>
    <property type="match status" value="1"/>
</dbReference>
<dbReference type="EMBL" id="FRAT01000010">
    <property type="protein sequence ID" value="SHL46084.1"/>
    <property type="molecule type" value="Genomic_DNA"/>
</dbReference>
<dbReference type="InterPro" id="IPR050708">
    <property type="entry name" value="T6SS_VgrG/RHS"/>
</dbReference>
<reference evidence="4 5" key="1">
    <citation type="submission" date="2016-11" db="EMBL/GenBank/DDBJ databases">
        <authorList>
            <person name="Varghese N."/>
            <person name="Submissions S."/>
        </authorList>
    </citation>
    <scope>NUCLEOTIDE SEQUENCE [LARGE SCALE GENOMIC DNA]</scope>
    <source>
        <strain evidence="4 5">CGMCC 1.12174</strain>
        <strain evidence="3 6">DSM 26351</strain>
    </source>
</reference>
<feature type="signal peptide" evidence="1">
    <location>
        <begin position="1"/>
        <end position="18"/>
    </location>
</feature>
<dbReference type="OrthoDB" id="2972467at2"/>
<sequence>MKTPILLLLLLGYVQVSAQTYTKNFTKSYEPKTAYSVSELTNLVGDADTDPSLTLNTTVSSGTYEAKKSITLANGFHATGNVHVRIMDSHPNILENITYTDGLGRPIQSIAREQSPNGYDIVSFVEYDQFGRDAKKYLPYPTTQKSGELVSNPSSAQTSYYQNQYGDSYGYSLTIFDDSPLNRMLEASSPGYDWRVITGSDNDHTIKREYGTNAANSGVFKFIIDDSGSTPVITRYLHSVTDLLKNVVKNENWQPADGLLNTVETYSDKNGRILARIIYEDVSGTPTKRITQNVYDTQGRLRYILPPKALEGLGKPLASGSAYTIDHNLVYQYQYDQYNRQIAQRVPGRDWEYLVYDQLDRPILTQDANLAASGKWLFTKYDAFGRPIYSGTYSSTKTRAQLQTDVDNYINGNTGNESNIEERTTGTTTVGGIAMNYTNDAFPISGISEVLSVNYYDNYTFTDADKPTTPTTVQGQTVTTRTQGLQTANFSKTIGQTSWTKLYTYYDEKGREIKIYNKNHLGGYTTTDSQLDFRGKTDLAVTKHKRTSGSTELVINDRFTYDYAERQLGHYQQINSQTEERIVENEFDELGMLAKKKVGGSSASSTPLQEMVYEYNIKGQLKMLNDVAALGDKLFAYKINYNSAAEGSSSAPARYDGSISQTIWQSAYDNTKRSYAYLYDDLNRLSESKYQYNSSLNGNSGSYYNTQYTYDTHGNISTLSRRNGTGSIIDQLTYDYGTSNGNQLLSVSDSGTSAGFVDGNTSGNDYAYDNNGNMTQDLNKSISQITYNHLDLVNTVSLPSNKSLEFQYDASGSKLQKKYKNGSTILSTVDYLGGFQYTDGTLQFFPTPSGYVYKSGSTYKYMYLYTDHLGNTRVSYTDTNSNGAIESTEVASNRNYYPFGGGHSGEYVDGLAAVYKYTFQGKEYQDEDGLNWNDFGSRMYDPALGRWMATDPQNQFGSPYLAMGNNPISSIDPDGQFAILPVLIGAAIGGTFGGVSAAKSGGDFFDIVGGSIKGLTIGAAAGAAGQILPLPANVQGLAAAPYGAINGFSAGFTAGFLGNLNSGFNGAFSSGLKSGRDGAILGALTSGFEGAKRAVRDGNNPITGNSKNIAGGDGKIGKIKNGFFKRRIITKVEMESIRSDAELVNELIASGYDPKDLLHIDEFRTGYSFTKTISSGGYTENEIFWLDVRDASRTAQLFGEGIQWAGFGLTATGVGSGIGQTVYEAGGALSLTGEIGEALYDHNIGGAIYDAAWEKTTSRITSDIILKRLPQPLRASVRPFLMQSIERGIHTGKLIKGYYYKF</sequence>
<dbReference type="Proteomes" id="UP000184031">
    <property type="component" value="Unassembled WGS sequence"/>
</dbReference>
<name>A0A1M7ATM3_9FLAO</name>
<feature type="domain" description="DUF6443" evidence="2">
    <location>
        <begin position="92"/>
        <end position="205"/>
    </location>
</feature>
<dbReference type="Pfam" id="PF20041">
    <property type="entry name" value="DUF6443"/>
    <property type="match status" value="1"/>
</dbReference>
<dbReference type="InterPro" id="IPR045619">
    <property type="entry name" value="DUF6443"/>
</dbReference>
<evidence type="ECO:0000313" key="4">
    <source>
        <dbReference type="EMBL" id="SHL46084.1"/>
    </source>
</evidence>